<dbReference type="AlphaFoldDB" id="A0A4X2KKH9"/>
<gene>
    <name evidence="4" type="primary">LOC114050150</name>
    <name evidence="5" type="synonym">LOC114050149</name>
</gene>
<feature type="repeat" description="WD" evidence="3">
    <location>
        <begin position="216"/>
        <end position="257"/>
    </location>
</feature>
<dbReference type="InterPro" id="IPR001680">
    <property type="entry name" value="WD40_rpt"/>
</dbReference>
<dbReference type="PROSITE" id="PS50294">
    <property type="entry name" value="WD_REPEATS_REGION"/>
    <property type="match status" value="1"/>
</dbReference>
<dbReference type="SMART" id="SM00320">
    <property type="entry name" value="WD40"/>
    <property type="match status" value="6"/>
</dbReference>
<dbReference type="SUPFAM" id="SSF50978">
    <property type="entry name" value="WD40 repeat-like"/>
    <property type="match status" value="1"/>
</dbReference>
<evidence type="ECO:0000313" key="6">
    <source>
        <dbReference type="Proteomes" id="UP000314987"/>
    </source>
</evidence>
<evidence type="ECO:0008006" key="7">
    <source>
        <dbReference type="Google" id="ProtNLM"/>
    </source>
</evidence>
<dbReference type="PROSITE" id="PS00678">
    <property type="entry name" value="WD_REPEATS_1"/>
    <property type="match status" value="1"/>
</dbReference>
<dbReference type="PROSITE" id="PS50082">
    <property type="entry name" value="WD_REPEATS_2"/>
    <property type="match status" value="4"/>
</dbReference>
<sequence length="580" mass="66520">MKIKYIQPLNCFGSCSLDSIHSFVLESLKRLEDNMPVREFSMPRGANTFVYCIKANVIVTGGDDKILRLWHPNISTKPVGKLVGHMFSITELVTNEKDQHVISLSSAKVFRVWDIQTLSLLQVFHDSQGGPGDMQIYAVIFDYNHGMLVTGSSVIDMYPLTRMIQDTKQIPHSHDQDINVMVYNRTFHQLLTICSESIIKVWELETGHQIYQIFDPHGSSIEVTTAAIDKSGFVLATGAYNGTLKLWDFGSGQEMKVLVERKDWKEGDHWLHQLTFLLTNEKNHFLILALEYNGRIKLVQGKEEDPLLAVIWELPEVVPIFIQGKKVISLTVSSKPKAMNIPIPEVELEPNEDEPVVLNIKFKQLIAWRGHALKIVNVIYVEDKQVVLTSSVDGSVRIWHARNGHYCGYFGQRRTFELNEVTDFILPCDVSEHPVEVKEESKYTEKKQKYEYPLVFDRDKWRKMSSFSLLFRQPIPKPFDVNQEFKFFKSLSSPKIRRNILESTMTGNREAGVIFGSLPIYRVPSPTSLRFLPLIGADAHKESSENFQGKKKGGRILHSQVKHILPETFYPIYLYSILLY</sequence>
<feature type="repeat" description="WD" evidence="3">
    <location>
        <begin position="171"/>
        <end position="212"/>
    </location>
</feature>
<organism evidence="4 6">
    <name type="scientific">Vombatus ursinus</name>
    <name type="common">Common wombat</name>
    <dbReference type="NCBI Taxonomy" id="29139"/>
    <lineage>
        <taxon>Eukaryota</taxon>
        <taxon>Metazoa</taxon>
        <taxon>Chordata</taxon>
        <taxon>Craniata</taxon>
        <taxon>Vertebrata</taxon>
        <taxon>Euteleostomi</taxon>
        <taxon>Mammalia</taxon>
        <taxon>Metatheria</taxon>
        <taxon>Diprotodontia</taxon>
        <taxon>Vombatidae</taxon>
        <taxon>Vombatus</taxon>
    </lineage>
</organism>
<protein>
    <recommendedName>
        <fullName evidence="7">WD repeat domain 64</fullName>
    </recommendedName>
</protein>
<keyword evidence="1 3" id="KW-0853">WD repeat</keyword>
<reference evidence="6" key="1">
    <citation type="submission" date="2018-12" db="EMBL/GenBank/DDBJ databases">
        <authorList>
            <person name="Yazar S."/>
        </authorList>
    </citation>
    <scope>NUCLEOTIDE SEQUENCE [LARGE SCALE GENOMIC DNA]</scope>
</reference>
<feature type="repeat" description="WD" evidence="3">
    <location>
        <begin position="82"/>
        <end position="123"/>
    </location>
</feature>
<accession>A0A4X2KKH9</accession>
<dbReference type="PANTHER" id="PTHR44324">
    <property type="entry name" value="WD40 REPEAT DOMAIN 95"/>
    <property type="match status" value="1"/>
</dbReference>
<proteinExistence type="predicted"/>
<name>A0A4X2KKH9_VOMUR</name>
<dbReference type="GeneTree" id="ENSGT00940000160037"/>
<evidence type="ECO:0000313" key="5">
    <source>
        <dbReference type="Ensembl" id="ENSVURP00010020295.1"/>
    </source>
</evidence>
<dbReference type="Gene3D" id="2.130.10.10">
    <property type="entry name" value="YVTN repeat-like/Quinoprotein amine dehydrogenase"/>
    <property type="match status" value="2"/>
</dbReference>
<keyword evidence="6" id="KW-1185">Reference proteome</keyword>
<dbReference type="InterPro" id="IPR051242">
    <property type="entry name" value="WD-EF-hand_domain"/>
</dbReference>
<dbReference type="Ensembl" id="ENSVURT00010023112.1">
    <property type="protein sequence ID" value="ENSVURP00010020295.1"/>
    <property type="gene ID" value="ENSVURG00010015501.1"/>
</dbReference>
<dbReference type="InterPro" id="IPR015943">
    <property type="entry name" value="WD40/YVTN_repeat-like_dom_sf"/>
</dbReference>
<dbReference type="Pfam" id="PF00400">
    <property type="entry name" value="WD40"/>
    <property type="match status" value="2"/>
</dbReference>
<evidence type="ECO:0000256" key="3">
    <source>
        <dbReference type="PROSITE-ProRule" id="PRU00221"/>
    </source>
</evidence>
<keyword evidence="2" id="KW-0677">Repeat</keyword>
<reference evidence="4" key="2">
    <citation type="submission" date="2025-05" db="UniProtKB">
        <authorList>
            <consortium name="Ensembl"/>
        </authorList>
    </citation>
    <scope>IDENTIFICATION</scope>
</reference>
<evidence type="ECO:0000256" key="2">
    <source>
        <dbReference type="ARBA" id="ARBA00022737"/>
    </source>
</evidence>
<feature type="repeat" description="WD" evidence="3">
    <location>
        <begin position="368"/>
        <end position="404"/>
    </location>
</feature>
<dbReference type="Ensembl" id="ENSVURT00010011000.1">
    <property type="protein sequence ID" value="ENSVURP00010009692.1"/>
    <property type="gene ID" value="ENSVURG00010007423.1"/>
</dbReference>
<dbReference type="InterPro" id="IPR036322">
    <property type="entry name" value="WD40_repeat_dom_sf"/>
</dbReference>
<dbReference type="PANTHER" id="PTHR44324:SF2">
    <property type="entry name" value="WD REPEAT-CONTAINING PROTEIN 64"/>
    <property type="match status" value="1"/>
</dbReference>
<dbReference type="Proteomes" id="UP000314987">
    <property type="component" value="Unassembled WGS sequence"/>
</dbReference>
<dbReference type="InterPro" id="IPR019775">
    <property type="entry name" value="WD40_repeat_CS"/>
</dbReference>
<evidence type="ECO:0000256" key="1">
    <source>
        <dbReference type="ARBA" id="ARBA00022574"/>
    </source>
</evidence>
<evidence type="ECO:0000313" key="4">
    <source>
        <dbReference type="Ensembl" id="ENSVURP00010009692.1"/>
    </source>
</evidence>